<feature type="compositionally biased region" description="Polar residues" evidence="1">
    <location>
        <begin position="128"/>
        <end position="150"/>
    </location>
</feature>
<feature type="compositionally biased region" description="Acidic residues" evidence="1">
    <location>
        <begin position="606"/>
        <end position="619"/>
    </location>
</feature>
<feature type="compositionally biased region" description="Low complexity" evidence="1">
    <location>
        <begin position="195"/>
        <end position="207"/>
    </location>
</feature>
<feature type="region of interest" description="Disordered" evidence="1">
    <location>
        <begin position="1338"/>
        <end position="1385"/>
    </location>
</feature>
<proteinExistence type="predicted"/>
<dbReference type="Proteomes" id="UP000230002">
    <property type="component" value="Unassembled WGS sequence"/>
</dbReference>
<gene>
    <name evidence="3" type="ORF">GSI_06804</name>
</gene>
<feature type="compositionally biased region" description="Polar residues" evidence="1">
    <location>
        <begin position="539"/>
        <end position="548"/>
    </location>
</feature>
<dbReference type="InterPro" id="IPR035445">
    <property type="entry name" value="GYF-like_dom_sf"/>
</dbReference>
<name>A0A2G8SEB9_9APHY</name>
<reference evidence="3 4" key="1">
    <citation type="journal article" date="2015" name="Sci. Rep.">
        <title>Chromosome-level genome map provides insights into diverse defense mechanisms in the medicinal fungus Ganoderma sinense.</title>
        <authorList>
            <person name="Zhu Y."/>
            <person name="Xu J."/>
            <person name="Sun C."/>
            <person name="Zhou S."/>
            <person name="Xu H."/>
            <person name="Nelson D.R."/>
            <person name="Qian J."/>
            <person name="Song J."/>
            <person name="Luo H."/>
            <person name="Xiang L."/>
            <person name="Li Y."/>
            <person name="Xu Z."/>
            <person name="Ji A."/>
            <person name="Wang L."/>
            <person name="Lu S."/>
            <person name="Hayward A."/>
            <person name="Sun W."/>
            <person name="Li X."/>
            <person name="Schwartz D.C."/>
            <person name="Wang Y."/>
            <person name="Chen S."/>
        </authorList>
    </citation>
    <scope>NUCLEOTIDE SEQUENCE [LARGE SCALE GENOMIC DNA]</scope>
    <source>
        <strain evidence="3 4">ZZ0214-1</strain>
    </source>
</reference>
<feature type="compositionally biased region" description="Pro residues" evidence="1">
    <location>
        <begin position="208"/>
        <end position="224"/>
    </location>
</feature>
<dbReference type="InterPro" id="IPR003169">
    <property type="entry name" value="GYF"/>
</dbReference>
<organism evidence="3 4">
    <name type="scientific">Ganoderma sinense ZZ0214-1</name>
    <dbReference type="NCBI Taxonomy" id="1077348"/>
    <lineage>
        <taxon>Eukaryota</taxon>
        <taxon>Fungi</taxon>
        <taxon>Dikarya</taxon>
        <taxon>Basidiomycota</taxon>
        <taxon>Agaricomycotina</taxon>
        <taxon>Agaricomycetes</taxon>
        <taxon>Polyporales</taxon>
        <taxon>Polyporaceae</taxon>
        <taxon>Ganoderma</taxon>
    </lineage>
</organism>
<sequence length="1418" mass="152191">MSAALHPAGLSTDSLDFDPAPSGSPPATQEEHWSDAHDTFESDTERDAIEEVENAEDLTVVQAPKVPPGSDKTQTHEIETPSPTNVDTGNAQERASDADTTSVRSMPVVQVTEPTSPTLPATPRSVHSHQSSTTAISNSSLAPPTHSANSSHDRPRRSRATFDSRASNRFSGFLSNLIHRRDHPPNPIPEPQPPTTSSAKDSSRASSPAPPRPTTPPPQLPPPSLDDLGLSLSPLTSPLSPAHFSNPPTSGAFLAPHFLLLCHSQGLDVLPLVSPPAPQPYALVRRAAFKSVVVMEHRGVLVAIAGRRDGVRVYALEEVRRMVEWRMEVEIRREKEKARREEVKRPIIALSLIQAEESESRGSTEKQSAIVPAGINDKRPVQLGRRSSVAIPPGQPRPPVVRAQKSRASSTRSAPSEPVGPPPAYSNSPPSRTHDLPPMSTTTPVPTVTPPRTRSRATSVSEVLAGTMSRRHTLTSVNGEKVPEDDTKGDWASSDDEAINVMAAPSGSQLLDERTSAMAAASAASASSTGPPSRGDMIRSQTAPSLGSRSHRRNRPANLDLSLTRTNTNVVSGPPPSPTPTLLTLQQALSISSNPRDENGMMSPELDGDADGEEDEDAEPNPPSPTTPTRERITLAEALFESRLPDIPPAGSRREQEPIIINSQANAEGDAPASPRTSESNSVLTRQSTGDHSNRRRRRWSVLGGVFSNPTGQSQSSIPAAPELSIPPPPQPPAALPETRERRPNVLVRSHSGRVPQVGTSIVATPGRPSRRPSTSPGPNSNGNIAQIAMDASPSPSWTQPPSAGSSHSRFLPRILTNALARRSDDVPPLPRTAGVGSDRPINLPPPPHAPAPKLEYVKLPGTKGAVAVKAVETAKKSFLAILCGDNGEKVELFAGTYRTALGLSRTFILPDSPRSLELQLQGDDLVEVFLVFSQNVFGLEPATVRVREVRIGRAERRAARRRARENISGTSPGDVDTDGAANAEEDASVNVTITIAPTPPTGDDPPQTASSGIASPPAESTTQLPVDAANSNANSTDELVTLAAAQMSPYSTFQQLSFSPNFPLATIADEYIIPPTYRAFLDYRSQYEPEADGTGSVDLSQVQFSPPGLPVPTPAPPSRWFYRDPKGIIHGPWKASLMQAWYRDGLLPLDLPVRREEDTDYILLRELRLQCVDPSYPFRSSPPAPAPAPALASISMPVTDSSKPLLSPQSLLSQPKHFGPPALFYSSRGGHSTTIVDSRGRSVLKGRFMWTTDDNDDSRNTGRLGDVKRLEAFDVQDRAVLVAMRQGGLEVVDFGDALLKPADHSRTIFPHFNPPLSSTNRRGPFVWKIGTPLDPSNGTSGPFALPLMTRNNTGPRKKQSTGPSKSPGRTDFSMSGDGDEHTEEVIFLGRKGDEMYLCEKFSSTFRILKLSPSSSAS</sequence>
<dbReference type="OrthoDB" id="6415790at2759"/>
<feature type="domain" description="GYF" evidence="2">
    <location>
        <begin position="1118"/>
        <end position="1169"/>
    </location>
</feature>
<feature type="compositionally biased region" description="Polar residues" evidence="1">
    <location>
        <begin position="675"/>
        <end position="691"/>
    </location>
</feature>
<keyword evidence="4" id="KW-1185">Reference proteome</keyword>
<feature type="compositionally biased region" description="Polar residues" evidence="1">
    <location>
        <begin position="1350"/>
        <end position="1365"/>
    </location>
</feature>
<feature type="region of interest" description="Disordered" evidence="1">
    <location>
        <begin position="513"/>
        <end position="850"/>
    </location>
</feature>
<feature type="compositionally biased region" description="Basic and acidic residues" evidence="1">
    <location>
        <begin position="29"/>
        <end position="49"/>
    </location>
</feature>
<evidence type="ECO:0000313" key="3">
    <source>
        <dbReference type="EMBL" id="PIL32099.1"/>
    </source>
</evidence>
<feature type="region of interest" description="Disordered" evidence="1">
    <location>
        <begin position="1"/>
        <end position="232"/>
    </location>
</feature>
<protein>
    <recommendedName>
        <fullName evidence="2">GYF domain-containing protein</fullName>
    </recommendedName>
</protein>
<feature type="compositionally biased region" description="Low complexity" evidence="1">
    <location>
        <begin position="437"/>
        <end position="461"/>
    </location>
</feature>
<dbReference type="SMART" id="SM00444">
    <property type="entry name" value="GYF"/>
    <property type="match status" value="1"/>
</dbReference>
<accession>A0A2G8SEB9</accession>
<feature type="compositionally biased region" description="Pro residues" evidence="1">
    <location>
        <begin position="185"/>
        <end position="194"/>
    </location>
</feature>
<evidence type="ECO:0000256" key="1">
    <source>
        <dbReference type="SAM" id="MobiDB-lite"/>
    </source>
</evidence>
<dbReference type="EMBL" id="AYKW01000012">
    <property type="protein sequence ID" value="PIL32099.1"/>
    <property type="molecule type" value="Genomic_DNA"/>
</dbReference>
<feature type="compositionally biased region" description="Polar residues" evidence="1">
    <location>
        <begin position="1011"/>
        <end position="1031"/>
    </location>
</feature>
<feature type="compositionally biased region" description="Polar residues" evidence="1">
    <location>
        <begin position="794"/>
        <end position="809"/>
    </location>
</feature>
<feature type="compositionally biased region" description="Polar residues" evidence="1">
    <location>
        <begin position="81"/>
        <end position="104"/>
    </location>
</feature>
<evidence type="ECO:0000259" key="2">
    <source>
        <dbReference type="PROSITE" id="PS50829"/>
    </source>
</evidence>
<feature type="compositionally biased region" description="Polar residues" evidence="1">
    <location>
        <begin position="561"/>
        <end position="571"/>
    </location>
</feature>
<feature type="compositionally biased region" description="Pro residues" evidence="1">
    <location>
        <begin position="725"/>
        <end position="735"/>
    </location>
</feature>
<feature type="region of interest" description="Disordered" evidence="1">
    <location>
        <begin position="356"/>
        <end position="491"/>
    </location>
</feature>
<dbReference type="PROSITE" id="PS50829">
    <property type="entry name" value="GYF"/>
    <property type="match status" value="1"/>
</dbReference>
<comment type="caution">
    <text evidence="3">The sequence shown here is derived from an EMBL/GenBank/DDBJ whole genome shotgun (WGS) entry which is preliminary data.</text>
</comment>
<dbReference type="Pfam" id="PF02213">
    <property type="entry name" value="GYF"/>
    <property type="match status" value="1"/>
</dbReference>
<feature type="compositionally biased region" description="Polar residues" evidence="1">
    <location>
        <begin position="164"/>
        <end position="174"/>
    </location>
</feature>
<dbReference type="SUPFAM" id="SSF55277">
    <property type="entry name" value="GYF domain"/>
    <property type="match status" value="1"/>
</dbReference>
<dbReference type="Gene3D" id="3.30.1490.40">
    <property type="match status" value="1"/>
</dbReference>
<feature type="region of interest" description="Disordered" evidence="1">
    <location>
        <begin position="956"/>
        <end position="1031"/>
    </location>
</feature>
<feature type="compositionally biased region" description="Low complexity" evidence="1">
    <location>
        <begin position="516"/>
        <end position="528"/>
    </location>
</feature>
<evidence type="ECO:0000313" key="4">
    <source>
        <dbReference type="Proteomes" id="UP000230002"/>
    </source>
</evidence>
<feature type="compositionally biased region" description="Low complexity" evidence="1">
    <location>
        <begin position="765"/>
        <end position="784"/>
    </location>
</feature>
<dbReference type="STRING" id="1077348.A0A2G8SEB9"/>